<dbReference type="RefSeq" id="WP_041953271.1">
    <property type="nucleotide sequence ID" value="NZ_CP009761.1"/>
</dbReference>
<keyword evidence="1" id="KW-0813">Transport</keyword>
<dbReference type="Proteomes" id="UP000031386">
    <property type="component" value="Chromosome"/>
</dbReference>
<dbReference type="STRING" id="33033.NW74_00500"/>
<dbReference type="PROSITE" id="PS50893">
    <property type="entry name" value="ABC_TRANSPORTER_2"/>
    <property type="match status" value="1"/>
</dbReference>
<protein>
    <recommendedName>
        <fullName evidence="4">ABC transporter domain-containing protein</fullName>
    </recommendedName>
</protein>
<evidence type="ECO:0000313" key="5">
    <source>
        <dbReference type="EMBL" id="AIZ35959.1"/>
    </source>
</evidence>
<reference evidence="5 6" key="1">
    <citation type="submission" date="2014-10" db="EMBL/GenBank/DDBJ databases">
        <title>Complete genome sequence of Parvimonas micra KCOM 1535 (= ChDC B708).</title>
        <authorList>
            <person name="Kook J.-K."/>
            <person name="Park S.-N."/>
            <person name="Lim Y.K."/>
            <person name="Roh H."/>
        </authorList>
    </citation>
    <scope>NUCLEOTIDE SEQUENCE [LARGE SCALE GENOMIC DNA]</scope>
    <source>
        <strain evidence="6">KCOM 1535 / ChDC B708</strain>
    </source>
</reference>
<dbReference type="Pfam" id="PF00005">
    <property type="entry name" value="ABC_tran"/>
    <property type="match status" value="1"/>
</dbReference>
<dbReference type="InterPro" id="IPR027417">
    <property type="entry name" value="P-loop_NTPase"/>
</dbReference>
<dbReference type="PANTHER" id="PTHR42939:SF1">
    <property type="entry name" value="ABC TRANSPORTER ATP-BINDING PROTEIN ALBC-RELATED"/>
    <property type="match status" value="1"/>
</dbReference>
<keyword evidence="6" id="KW-1185">Reference proteome</keyword>
<sequence>MIEIKNLKKNYGKFVAIEDFNLEIKEGKTYGILGRINSGGTTIFNVLCNYTFKDDGTVLIDGKEPEDARDLIYMCPKMEFYDGYTLRQVLKNISNFNSDFDLSYALELCDSFKLDLDKKFKVEENVQNCTIFKTVVTICMNKKYLLFNKPEIGLSSLDIRKLSDILIGNFKRNGYTPIIHSKNVNYFFDYLDYIIIIKDKKVALFESREKLEKMVYSISGSVDLISTAVKDRDVLAIRTLKNFSKLKIAYVLAKDEDEIRAHGSRTVSLKEIYEAITVSEGGH</sequence>
<name>A0A0B4S081_9FIRM</name>
<dbReference type="EMBL" id="CP009761">
    <property type="protein sequence ID" value="AIZ35959.1"/>
    <property type="molecule type" value="Genomic_DNA"/>
</dbReference>
<evidence type="ECO:0000256" key="3">
    <source>
        <dbReference type="ARBA" id="ARBA00022840"/>
    </source>
</evidence>
<proteinExistence type="predicted"/>
<dbReference type="PANTHER" id="PTHR42939">
    <property type="entry name" value="ABC TRANSPORTER ATP-BINDING PROTEIN ALBC-RELATED"/>
    <property type="match status" value="1"/>
</dbReference>
<organism evidence="5 6">
    <name type="scientific">Parvimonas micra</name>
    <dbReference type="NCBI Taxonomy" id="33033"/>
    <lineage>
        <taxon>Bacteria</taxon>
        <taxon>Bacillati</taxon>
        <taxon>Bacillota</taxon>
        <taxon>Tissierellia</taxon>
        <taxon>Tissierellales</taxon>
        <taxon>Peptoniphilaceae</taxon>
        <taxon>Parvimonas</taxon>
    </lineage>
</organism>
<dbReference type="InterPro" id="IPR051782">
    <property type="entry name" value="ABC_Transporter_VariousFunc"/>
</dbReference>
<dbReference type="Gene3D" id="3.40.50.300">
    <property type="entry name" value="P-loop containing nucleotide triphosphate hydrolases"/>
    <property type="match status" value="1"/>
</dbReference>
<dbReference type="InterPro" id="IPR003439">
    <property type="entry name" value="ABC_transporter-like_ATP-bd"/>
</dbReference>
<evidence type="ECO:0000256" key="1">
    <source>
        <dbReference type="ARBA" id="ARBA00022448"/>
    </source>
</evidence>
<dbReference type="GO" id="GO:0005524">
    <property type="term" value="F:ATP binding"/>
    <property type="evidence" value="ECO:0007669"/>
    <property type="project" value="UniProtKB-KW"/>
</dbReference>
<dbReference type="KEGG" id="pmic:NW74_00500"/>
<keyword evidence="2" id="KW-0547">Nucleotide-binding</keyword>
<dbReference type="AlphaFoldDB" id="A0A0B4S081"/>
<feature type="domain" description="ABC transporter" evidence="4">
    <location>
        <begin position="2"/>
        <end position="224"/>
    </location>
</feature>
<dbReference type="OrthoDB" id="9804819at2"/>
<gene>
    <name evidence="5" type="ORF">NW74_00500</name>
</gene>
<evidence type="ECO:0000313" key="6">
    <source>
        <dbReference type="Proteomes" id="UP000031386"/>
    </source>
</evidence>
<accession>A0A0B4S081</accession>
<dbReference type="SUPFAM" id="SSF52540">
    <property type="entry name" value="P-loop containing nucleoside triphosphate hydrolases"/>
    <property type="match status" value="1"/>
</dbReference>
<dbReference type="GO" id="GO:0016887">
    <property type="term" value="F:ATP hydrolysis activity"/>
    <property type="evidence" value="ECO:0007669"/>
    <property type="project" value="InterPro"/>
</dbReference>
<keyword evidence="3" id="KW-0067">ATP-binding</keyword>
<evidence type="ECO:0000259" key="4">
    <source>
        <dbReference type="PROSITE" id="PS50893"/>
    </source>
</evidence>
<evidence type="ECO:0000256" key="2">
    <source>
        <dbReference type="ARBA" id="ARBA00022741"/>
    </source>
</evidence>